<organism evidence="2 3">
    <name type="scientific">Nocardiopsis alba</name>
    <dbReference type="NCBI Taxonomy" id="53437"/>
    <lineage>
        <taxon>Bacteria</taxon>
        <taxon>Bacillati</taxon>
        <taxon>Actinomycetota</taxon>
        <taxon>Actinomycetes</taxon>
        <taxon>Streptosporangiales</taxon>
        <taxon>Nocardiopsidaceae</taxon>
        <taxon>Nocardiopsis</taxon>
    </lineage>
</organism>
<proteinExistence type="predicted"/>
<name>A0A7K2IYM0_9ACTN</name>
<evidence type="ECO:0000313" key="2">
    <source>
        <dbReference type="EMBL" id="MYR35070.1"/>
    </source>
</evidence>
<dbReference type="SUPFAM" id="SSF56112">
    <property type="entry name" value="Protein kinase-like (PK-like)"/>
    <property type="match status" value="1"/>
</dbReference>
<comment type="caution">
    <text evidence="2">The sequence shown here is derived from an EMBL/GenBank/DDBJ whole genome shotgun (WGS) entry which is preliminary data.</text>
</comment>
<dbReference type="EMBL" id="WWHY01000001">
    <property type="protein sequence ID" value="MYR35070.1"/>
    <property type="molecule type" value="Genomic_DNA"/>
</dbReference>
<dbReference type="GO" id="GO:0016740">
    <property type="term" value="F:transferase activity"/>
    <property type="evidence" value="ECO:0007669"/>
    <property type="project" value="UniProtKB-KW"/>
</dbReference>
<dbReference type="AlphaFoldDB" id="A0A7K2IYM0"/>
<sequence length="320" mass="35323">MNDDPPRRSREALNRLVAAAGLPSVTSVRPINGDGDGLDNHLVKAELTDGRAVVLRRSRVESASPESRIGFLRANGVTTPELYAADGEGASLWEFVPGRTLAEAVETGTATDTVWRRTGEALAEVHGVVFPVPLQGPIDVDALTLRPVDPVEELHTSLHESAVWVERKRPHLLEALRRVEGFVAEHAAEIRAERPTVTHGDINLLNIVVTDDEAVRLIDWDFPTVRYPLAELAAFDEHAYLHGLEGLPHAFFEGYGRAVPADLLLAYRVVGCLGWLSSDDWREWDETPDLPGPARARLRAWHERLLAWADRLPDLVKALG</sequence>
<dbReference type="Pfam" id="PF01636">
    <property type="entry name" value="APH"/>
    <property type="match status" value="1"/>
</dbReference>
<dbReference type="Gene3D" id="3.90.1200.10">
    <property type="match status" value="1"/>
</dbReference>
<evidence type="ECO:0000313" key="3">
    <source>
        <dbReference type="Proteomes" id="UP000467124"/>
    </source>
</evidence>
<evidence type="ECO:0000259" key="1">
    <source>
        <dbReference type="Pfam" id="PF01636"/>
    </source>
</evidence>
<accession>A0A7K2IYM0</accession>
<dbReference type="InterPro" id="IPR051678">
    <property type="entry name" value="AGP_Transferase"/>
</dbReference>
<gene>
    <name evidence="2" type="ORF">GTW20_23115</name>
</gene>
<dbReference type="InterPro" id="IPR002575">
    <property type="entry name" value="Aminoglycoside_PTrfase"/>
</dbReference>
<protein>
    <submittedName>
        <fullName evidence="2">Phosphotransferase</fullName>
    </submittedName>
</protein>
<dbReference type="InterPro" id="IPR011009">
    <property type="entry name" value="Kinase-like_dom_sf"/>
</dbReference>
<reference evidence="2 3" key="1">
    <citation type="journal article" date="2019" name="Nat. Commun.">
        <title>The antimicrobial potential of Streptomyces from insect microbiomes.</title>
        <authorList>
            <person name="Chevrette M.G."/>
            <person name="Carlson C.M."/>
            <person name="Ortega H.E."/>
            <person name="Thomas C."/>
            <person name="Ananiev G.E."/>
            <person name="Barns K.J."/>
            <person name="Book A.J."/>
            <person name="Cagnazzo J."/>
            <person name="Carlos C."/>
            <person name="Flanigan W."/>
            <person name="Grubbs K.J."/>
            <person name="Horn H.A."/>
            <person name="Hoffmann F.M."/>
            <person name="Klassen J.L."/>
            <person name="Knack J.J."/>
            <person name="Lewin G.R."/>
            <person name="McDonald B.R."/>
            <person name="Muller L."/>
            <person name="Melo W.G.P."/>
            <person name="Pinto-Tomas A.A."/>
            <person name="Schmitz A."/>
            <person name="Wendt-Pienkowski E."/>
            <person name="Wildman S."/>
            <person name="Zhao M."/>
            <person name="Zhang F."/>
            <person name="Bugni T.S."/>
            <person name="Andes D.R."/>
            <person name="Pupo M.T."/>
            <person name="Currie C.R."/>
        </authorList>
    </citation>
    <scope>NUCLEOTIDE SEQUENCE [LARGE SCALE GENOMIC DNA]</scope>
    <source>
        <strain evidence="2 3">SID5840</strain>
    </source>
</reference>
<dbReference type="PANTHER" id="PTHR21310">
    <property type="entry name" value="AMINOGLYCOSIDE PHOSPHOTRANSFERASE-RELATED-RELATED"/>
    <property type="match status" value="1"/>
</dbReference>
<feature type="domain" description="Aminoglycoside phosphotransferase" evidence="1">
    <location>
        <begin position="35"/>
        <end position="256"/>
    </location>
</feature>
<keyword evidence="2" id="KW-0808">Transferase</keyword>
<dbReference type="RefSeq" id="WP_161111877.1">
    <property type="nucleotide sequence ID" value="NZ_WWHY01000001.1"/>
</dbReference>
<dbReference type="Proteomes" id="UP000467124">
    <property type="component" value="Unassembled WGS sequence"/>
</dbReference>